<evidence type="ECO:0000313" key="2">
    <source>
        <dbReference type="Proteomes" id="UP001066276"/>
    </source>
</evidence>
<comment type="caution">
    <text evidence="1">The sequence shown here is derived from an EMBL/GenBank/DDBJ whole genome shotgun (WGS) entry which is preliminary data.</text>
</comment>
<reference evidence="1" key="1">
    <citation type="journal article" date="2022" name="bioRxiv">
        <title>Sequencing and chromosome-scale assembly of the giantPleurodeles waltlgenome.</title>
        <authorList>
            <person name="Brown T."/>
            <person name="Elewa A."/>
            <person name="Iarovenko S."/>
            <person name="Subramanian E."/>
            <person name="Araus A.J."/>
            <person name="Petzold A."/>
            <person name="Susuki M."/>
            <person name="Suzuki K.-i.T."/>
            <person name="Hayashi T."/>
            <person name="Toyoda A."/>
            <person name="Oliveira C."/>
            <person name="Osipova E."/>
            <person name="Leigh N.D."/>
            <person name="Simon A."/>
            <person name="Yun M.H."/>
        </authorList>
    </citation>
    <scope>NUCLEOTIDE SEQUENCE</scope>
    <source>
        <strain evidence="1">20211129_DDA</strain>
        <tissue evidence="1">Liver</tissue>
    </source>
</reference>
<evidence type="ECO:0000313" key="1">
    <source>
        <dbReference type="EMBL" id="KAJ1099660.1"/>
    </source>
</evidence>
<gene>
    <name evidence="1" type="ORF">NDU88_004759</name>
</gene>
<dbReference type="EMBL" id="JANPWB010000014">
    <property type="protein sequence ID" value="KAJ1099660.1"/>
    <property type="molecule type" value="Genomic_DNA"/>
</dbReference>
<name>A0AAV7M783_PLEWA</name>
<dbReference type="Proteomes" id="UP001066276">
    <property type="component" value="Chromosome 10"/>
</dbReference>
<organism evidence="1 2">
    <name type="scientific">Pleurodeles waltl</name>
    <name type="common">Iberian ribbed newt</name>
    <dbReference type="NCBI Taxonomy" id="8319"/>
    <lineage>
        <taxon>Eukaryota</taxon>
        <taxon>Metazoa</taxon>
        <taxon>Chordata</taxon>
        <taxon>Craniata</taxon>
        <taxon>Vertebrata</taxon>
        <taxon>Euteleostomi</taxon>
        <taxon>Amphibia</taxon>
        <taxon>Batrachia</taxon>
        <taxon>Caudata</taxon>
        <taxon>Salamandroidea</taxon>
        <taxon>Salamandridae</taxon>
        <taxon>Pleurodelinae</taxon>
        <taxon>Pleurodeles</taxon>
    </lineage>
</organism>
<dbReference type="AlphaFoldDB" id="A0AAV7M783"/>
<sequence>MHARTGNIGSPARGYKNKGGVVGAGMREWHGVLKASRRTAVACASAGPDHVAAVTIKPVSACIIYTAPLRRFVGIGP</sequence>
<keyword evidence="2" id="KW-1185">Reference proteome</keyword>
<accession>A0AAV7M783</accession>
<proteinExistence type="predicted"/>
<protein>
    <submittedName>
        <fullName evidence="1">Uncharacterized protein</fullName>
    </submittedName>
</protein>